<dbReference type="GO" id="GO:0030686">
    <property type="term" value="C:90S preribosome"/>
    <property type="evidence" value="ECO:0007669"/>
    <property type="project" value="TreeGrafter"/>
</dbReference>
<dbReference type="PANTHER" id="PTHR17695">
    <property type="entry name" value="SMALL SUBUNIT PROCESSOME COMPONENT 20 HOMOLOG"/>
    <property type="match status" value="1"/>
</dbReference>
<dbReference type="InterPro" id="IPR052575">
    <property type="entry name" value="SSU_processome_comp_20"/>
</dbReference>
<dbReference type="AlphaFoldDB" id="A0A1B7MZJ8"/>
<evidence type="ECO:0000313" key="2">
    <source>
        <dbReference type="EMBL" id="OAX38048.1"/>
    </source>
</evidence>
<gene>
    <name evidence="2" type="ORF">K503DRAFT_188575</name>
</gene>
<dbReference type="OrthoDB" id="3268515at2759"/>
<dbReference type="EMBL" id="KV448316">
    <property type="protein sequence ID" value="OAX38048.1"/>
    <property type="molecule type" value="Genomic_DNA"/>
</dbReference>
<protein>
    <recommendedName>
        <fullName evidence="1">U3 small nucleolar RNA-associated protein 20 N-terminal domain-containing protein</fullName>
    </recommendedName>
</protein>
<dbReference type="Proteomes" id="UP000092154">
    <property type="component" value="Unassembled WGS sequence"/>
</dbReference>
<dbReference type="STRING" id="1314800.A0A1B7MZJ8"/>
<evidence type="ECO:0000313" key="3">
    <source>
        <dbReference type="Proteomes" id="UP000092154"/>
    </source>
</evidence>
<reference evidence="2 3" key="1">
    <citation type="submission" date="2016-06" db="EMBL/GenBank/DDBJ databases">
        <title>Comparative genomics of the ectomycorrhizal sister species Rhizopogon vinicolor and Rhizopogon vesiculosus (Basidiomycota: Boletales) reveals a divergence of the mating type B locus.</title>
        <authorList>
            <consortium name="DOE Joint Genome Institute"/>
            <person name="Mujic A.B."/>
            <person name="Kuo A."/>
            <person name="Tritt A."/>
            <person name="Lipzen A."/>
            <person name="Chen C."/>
            <person name="Johnson J."/>
            <person name="Sharma A."/>
            <person name="Barry K."/>
            <person name="Grigoriev I.V."/>
            <person name="Spatafora J.W."/>
        </authorList>
    </citation>
    <scope>NUCLEOTIDE SEQUENCE [LARGE SCALE GENOMIC DNA]</scope>
    <source>
        <strain evidence="2 3">AM-OR11-026</strain>
    </source>
</reference>
<dbReference type="Pfam" id="PF07539">
    <property type="entry name" value="UTP20_N"/>
    <property type="match status" value="1"/>
</dbReference>
<dbReference type="PANTHER" id="PTHR17695:SF11">
    <property type="entry name" value="SMALL SUBUNIT PROCESSOME COMPONENT 20 HOMOLOG"/>
    <property type="match status" value="1"/>
</dbReference>
<dbReference type="InterPro" id="IPR011430">
    <property type="entry name" value="UTP20_N"/>
</dbReference>
<feature type="domain" description="U3 small nucleolar RNA-associated protein 20 N-terminal" evidence="1">
    <location>
        <begin position="3"/>
        <end position="352"/>
    </location>
</feature>
<organism evidence="2 3">
    <name type="scientific">Rhizopogon vinicolor AM-OR11-026</name>
    <dbReference type="NCBI Taxonomy" id="1314800"/>
    <lineage>
        <taxon>Eukaryota</taxon>
        <taxon>Fungi</taxon>
        <taxon>Dikarya</taxon>
        <taxon>Basidiomycota</taxon>
        <taxon>Agaricomycotina</taxon>
        <taxon>Agaricomycetes</taxon>
        <taxon>Agaricomycetidae</taxon>
        <taxon>Boletales</taxon>
        <taxon>Suillineae</taxon>
        <taxon>Rhizopogonaceae</taxon>
        <taxon>Rhizopogon</taxon>
    </lineage>
</organism>
<sequence>MHQEETLRLLIDETKWRDELTSLHVSSIEMKDRLQLVDVIIRLLYGHMLEKKGRSRDSDRCAAALTAMAGCTDQELSLLMDLMLNPMQSESAARQGDIFSLHHVSSNVLLKQQTGFLTLLGDVLKNLGSRLTAYWLTLLGTTLDLVANAQGHLLSVTADDAVEQVENDADEEESESGETLNSRVLRSMRQQGLKGFADFFRCPVEFDFTPYIPASFPAIFTPRLELLNQENIQAPSALLELFYVWTSRPEFAVHLVQHDPRALPKILECLVAANVKQSVIDRVFDIVERLLSYTADDGELLGLLIQPHISQLLKNLTTLVERTKADAALSSPITQRQISILSEVARYAQDSTWPSLPFAA</sequence>
<evidence type="ECO:0000259" key="1">
    <source>
        <dbReference type="Pfam" id="PF07539"/>
    </source>
</evidence>
<dbReference type="GO" id="GO:0032040">
    <property type="term" value="C:small-subunit processome"/>
    <property type="evidence" value="ECO:0007669"/>
    <property type="project" value="TreeGrafter"/>
</dbReference>
<keyword evidence="3" id="KW-1185">Reference proteome</keyword>
<name>A0A1B7MZJ8_9AGAM</name>
<accession>A0A1B7MZJ8</accession>
<proteinExistence type="predicted"/>
<dbReference type="InParanoid" id="A0A1B7MZJ8"/>